<proteinExistence type="predicted"/>
<evidence type="ECO:0000256" key="1">
    <source>
        <dbReference type="SAM" id="Phobius"/>
    </source>
</evidence>
<reference evidence="2 3" key="1">
    <citation type="journal article" date="2021" name="Genome Biol. Evol.">
        <title>Complete Genome Sequencing of a Novel Gloeobacter Species from a Waterfall Cave in Mexico.</title>
        <authorList>
            <person name="Saw J.H."/>
            <person name="Cardona T."/>
            <person name="Montejano G."/>
        </authorList>
    </citation>
    <scope>NUCLEOTIDE SEQUENCE [LARGE SCALE GENOMIC DNA]</scope>
    <source>
        <strain evidence="2">MG652769</strain>
    </source>
</reference>
<keyword evidence="1" id="KW-1133">Transmembrane helix</keyword>
<dbReference type="RefSeq" id="WP_230843357.1">
    <property type="nucleotide sequence ID" value="NZ_CP063845.1"/>
</dbReference>
<gene>
    <name evidence="2" type="ORF">ISF26_07855</name>
</gene>
<sequence>MDNSGRYYDEEQLAAILKRAVQLQQQSGSPDSHLSLGEIEQIAREAGIDPGFVRQAASELAAGGGRDAPASPLGGPSALAFEQSIAGILVGDDFDPLLEEIRGAFGDPGHLEGPRPTERHWRFEWRLFSWGGVSLQGGKQPPASRSLTWRSSQASMREIGVRVYSLGGSTVVRVEEQLGNAAVGLLTGTMTLPVFLIFPLALLLTHSAAIALAATAFSALGAYWLARSFYRAVTQKRSRQLRRLFDRLLFQVRQTLGIA</sequence>
<dbReference type="Proteomes" id="UP001054846">
    <property type="component" value="Chromosome"/>
</dbReference>
<feature type="transmembrane region" description="Helical" evidence="1">
    <location>
        <begin position="182"/>
        <end position="202"/>
    </location>
</feature>
<organism evidence="2 3">
    <name type="scientific">Gloeobacter morelensis MG652769</name>
    <dbReference type="NCBI Taxonomy" id="2781736"/>
    <lineage>
        <taxon>Bacteria</taxon>
        <taxon>Bacillati</taxon>
        <taxon>Cyanobacteriota</taxon>
        <taxon>Cyanophyceae</taxon>
        <taxon>Gloeobacterales</taxon>
        <taxon>Gloeobacteraceae</taxon>
        <taxon>Gloeobacter</taxon>
        <taxon>Gloeobacter morelensis</taxon>
    </lineage>
</organism>
<keyword evidence="3" id="KW-1185">Reference proteome</keyword>
<accession>A0ABY3PRP7</accession>
<evidence type="ECO:0008006" key="4">
    <source>
        <dbReference type="Google" id="ProtNLM"/>
    </source>
</evidence>
<evidence type="ECO:0000313" key="3">
    <source>
        <dbReference type="Proteomes" id="UP001054846"/>
    </source>
</evidence>
<feature type="transmembrane region" description="Helical" evidence="1">
    <location>
        <begin position="208"/>
        <end position="226"/>
    </location>
</feature>
<name>A0ABY3PRP7_9CYAN</name>
<keyword evidence="1" id="KW-0812">Transmembrane</keyword>
<protein>
    <recommendedName>
        <fullName evidence="4">HTH merR-type domain-containing protein</fullName>
    </recommendedName>
</protein>
<keyword evidence="1" id="KW-0472">Membrane</keyword>
<evidence type="ECO:0000313" key="2">
    <source>
        <dbReference type="EMBL" id="UFP96112.1"/>
    </source>
</evidence>
<dbReference type="EMBL" id="CP063845">
    <property type="protein sequence ID" value="UFP96112.1"/>
    <property type="molecule type" value="Genomic_DNA"/>
</dbReference>